<name>A0AAV5FYF3_ELECO</name>
<dbReference type="InterPro" id="IPR001128">
    <property type="entry name" value="Cyt_P450"/>
</dbReference>
<reference evidence="4" key="1">
    <citation type="journal article" date="2018" name="DNA Res.">
        <title>Multiple hybrid de novo genome assembly of finger millet, an orphan allotetraploid crop.</title>
        <authorList>
            <person name="Hatakeyama M."/>
            <person name="Aluri S."/>
            <person name="Balachadran M.T."/>
            <person name="Sivarajan S.R."/>
            <person name="Patrignani A."/>
            <person name="Gruter S."/>
            <person name="Poveda L."/>
            <person name="Shimizu-Inatsugi R."/>
            <person name="Baeten J."/>
            <person name="Francoijs K.J."/>
            <person name="Nataraja K.N."/>
            <person name="Reddy Y.A.N."/>
            <person name="Phadnis S."/>
            <person name="Ravikumar R.L."/>
            <person name="Schlapbach R."/>
            <person name="Sreeman S.M."/>
            <person name="Shimizu K.K."/>
        </authorList>
    </citation>
    <scope>NUCLEOTIDE SEQUENCE</scope>
</reference>
<proteinExistence type="inferred from homology"/>
<dbReference type="PANTHER" id="PTHR47955">
    <property type="entry name" value="CYTOCHROME P450 FAMILY 71 PROTEIN"/>
    <property type="match status" value="1"/>
</dbReference>
<comment type="caution">
    <text evidence="4">The sequence shown here is derived from an EMBL/GenBank/DDBJ whole genome shotgun (WGS) entry which is preliminary data.</text>
</comment>
<evidence type="ECO:0000313" key="4">
    <source>
        <dbReference type="EMBL" id="GJN39906.1"/>
    </source>
</evidence>
<evidence type="ECO:0000256" key="2">
    <source>
        <dbReference type="ARBA" id="ARBA00022723"/>
    </source>
</evidence>
<dbReference type="GO" id="GO:0016705">
    <property type="term" value="F:oxidoreductase activity, acting on paired donors, with incorporation or reduction of molecular oxygen"/>
    <property type="evidence" value="ECO:0007669"/>
    <property type="project" value="InterPro"/>
</dbReference>
<dbReference type="Gene3D" id="1.10.630.10">
    <property type="entry name" value="Cytochrome P450"/>
    <property type="match status" value="1"/>
</dbReference>
<dbReference type="Pfam" id="PF00067">
    <property type="entry name" value="p450"/>
    <property type="match status" value="1"/>
</dbReference>
<dbReference type="SUPFAM" id="SSF48264">
    <property type="entry name" value="Cytochrome P450"/>
    <property type="match status" value="1"/>
</dbReference>
<organism evidence="4 5">
    <name type="scientific">Eleusine coracana subsp. coracana</name>
    <dbReference type="NCBI Taxonomy" id="191504"/>
    <lineage>
        <taxon>Eukaryota</taxon>
        <taxon>Viridiplantae</taxon>
        <taxon>Streptophyta</taxon>
        <taxon>Embryophyta</taxon>
        <taxon>Tracheophyta</taxon>
        <taxon>Spermatophyta</taxon>
        <taxon>Magnoliopsida</taxon>
        <taxon>Liliopsida</taxon>
        <taxon>Poales</taxon>
        <taxon>Poaceae</taxon>
        <taxon>PACMAD clade</taxon>
        <taxon>Chloridoideae</taxon>
        <taxon>Cynodonteae</taxon>
        <taxon>Eleusininae</taxon>
        <taxon>Eleusine</taxon>
    </lineage>
</organism>
<evidence type="ECO:0000256" key="1">
    <source>
        <dbReference type="ARBA" id="ARBA00010617"/>
    </source>
</evidence>
<gene>
    <name evidence="4" type="primary">gb29059</name>
    <name evidence="4" type="ORF">PR202_gb29059</name>
</gene>
<keyword evidence="5" id="KW-1185">Reference proteome</keyword>
<dbReference type="GO" id="GO:0005506">
    <property type="term" value="F:iron ion binding"/>
    <property type="evidence" value="ECO:0007669"/>
    <property type="project" value="InterPro"/>
</dbReference>
<dbReference type="PANTHER" id="PTHR47955:SF14">
    <property type="entry name" value="OS01G0543600 PROTEIN"/>
    <property type="match status" value="1"/>
</dbReference>
<accession>A0AAV5FYF3</accession>
<sequence>MMADVILYGSSESCYAPYGDHFRKVRKLVTVHLLSSKKVLAYRPDREEEVALVMEKLAGAATSGGKVVVDMSETLHSFANDLICRAVSGKFFRAEGRNKMFKELIDTNAALLGGFNLEDYFPNLARRKILCAKAVKIQKRWDDLMNTIIDDHVARLQQRSSADDDENKVLLQKEEDSDFLDILLTRREEYGLTMDHIKGMTVVITYYCAAG</sequence>
<keyword evidence="3" id="KW-0408">Iron</keyword>
<dbReference type="GO" id="GO:0004497">
    <property type="term" value="F:monooxygenase activity"/>
    <property type="evidence" value="ECO:0007669"/>
    <property type="project" value="InterPro"/>
</dbReference>
<protein>
    <submittedName>
        <fullName evidence="4">Uncharacterized protein</fullName>
    </submittedName>
</protein>
<dbReference type="InterPro" id="IPR036396">
    <property type="entry name" value="Cyt_P450_sf"/>
</dbReference>
<evidence type="ECO:0000313" key="5">
    <source>
        <dbReference type="Proteomes" id="UP001054889"/>
    </source>
</evidence>
<dbReference type="EMBL" id="BQKI01000098">
    <property type="protein sequence ID" value="GJN39906.1"/>
    <property type="molecule type" value="Genomic_DNA"/>
</dbReference>
<keyword evidence="2" id="KW-0479">Metal-binding</keyword>
<dbReference type="AlphaFoldDB" id="A0AAV5FYF3"/>
<reference evidence="4" key="2">
    <citation type="submission" date="2021-12" db="EMBL/GenBank/DDBJ databases">
        <title>Resequencing data analysis of finger millet.</title>
        <authorList>
            <person name="Hatakeyama M."/>
            <person name="Aluri S."/>
            <person name="Balachadran M.T."/>
            <person name="Sivarajan S.R."/>
            <person name="Poveda L."/>
            <person name="Shimizu-Inatsugi R."/>
            <person name="Schlapbach R."/>
            <person name="Sreeman S.M."/>
            <person name="Shimizu K.K."/>
        </authorList>
    </citation>
    <scope>NUCLEOTIDE SEQUENCE</scope>
</reference>
<evidence type="ECO:0000256" key="3">
    <source>
        <dbReference type="ARBA" id="ARBA00023004"/>
    </source>
</evidence>
<comment type="similarity">
    <text evidence="1">Belongs to the cytochrome P450 family.</text>
</comment>
<dbReference type="GO" id="GO:0020037">
    <property type="term" value="F:heme binding"/>
    <property type="evidence" value="ECO:0007669"/>
    <property type="project" value="InterPro"/>
</dbReference>
<dbReference type="Proteomes" id="UP001054889">
    <property type="component" value="Unassembled WGS sequence"/>
</dbReference>